<name>A0A0F9JMY7_9ZZZZ</name>
<gene>
    <name evidence="1" type="ORF">LCGC14_1508090</name>
</gene>
<accession>A0A0F9JMY7</accession>
<dbReference type="AlphaFoldDB" id="A0A0F9JMY7"/>
<protein>
    <submittedName>
        <fullName evidence="1">Uncharacterized protein</fullName>
    </submittedName>
</protein>
<reference evidence="1" key="1">
    <citation type="journal article" date="2015" name="Nature">
        <title>Complex archaea that bridge the gap between prokaryotes and eukaryotes.</title>
        <authorList>
            <person name="Spang A."/>
            <person name="Saw J.H."/>
            <person name="Jorgensen S.L."/>
            <person name="Zaremba-Niedzwiedzka K."/>
            <person name="Martijn J."/>
            <person name="Lind A.E."/>
            <person name="van Eijk R."/>
            <person name="Schleper C."/>
            <person name="Guy L."/>
            <person name="Ettema T.J."/>
        </authorList>
    </citation>
    <scope>NUCLEOTIDE SEQUENCE</scope>
</reference>
<sequence>MATNRGGQFSAKEDHAIATEVDAYAADVAIAKADAYGRLGDGAGGAGTEALTGEVVDVLGANTILIMAKVTAAANMTGDVTFSLAVSVDGTNFSDEGNDFTTVAVVGQKDITAPADGSLAVAYKAAIVDVRGLYKVKISNIDNADAAIACTANASISKVN</sequence>
<proteinExistence type="predicted"/>
<evidence type="ECO:0000313" key="1">
    <source>
        <dbReference type="EMBL" id="KKM63771.1"/>
    </source>
</evidence>
<comment type="caution">
    <text evidence="1">The sequence shown here is derived from an EMBL/GenBank/DDBJ whole genome shotgun (WGS) entry which is preliminary data.</text>
</comment>
<dbReference type="EMBL" id="LAZR01011036">
    <property type="protein sequence ID" value="KKM63771.1"/>
    <property type="molecule type" value="Genomic_DNA"/>
</dbReference>
<organism evidence="1">
    <name type="scientific">marine sediment metagenome</name>
    <dbReference type="NCBI Taxonomy" id="412755"/>
    <lineage>
        <taxon>unclassified sequences</taxon>
        <taxon>metagenomes</taxon>
        <taxon>ecological metagenomes</taxon>
    </lineage>
</organism>